<evidence type="ECO:0008006" key="3">
    <source>
        <dbReference type="Google" id="ProtNLM"/>
    </source>
</evidence>
<evidence type="ECO:0000313" key="2">
    <source>
        <dbReference type="Proteomes" id="UP000007800"/>
    </source>
</evidence>
<name>C5KJF8_PERM5</name>
<dbReference type="Proteomes" id="UP000007800">
    <property type="component" value="Unassembled WGS sequence"/>
</dbReference>
<proteinExistence type="predicted"/>
<dbReference type="AlphaFoldDB" id="C5KJF8"/>
<evidence type="ECO:0000313" key="1">
    <source>
        <dbReference type="EMBL" id="EER15460.1"/>
    </source>
</evidence>
<dbReference type="SUPFAM" id="SSF47473">
    <property type="entry name" value="EF-hand"/>
    <property type="match status" value="1"/>
</dbReference>
<reference evidence="1 2" key="1">
    <citation type="submission" date="2008-07" db="EMBL/GenBank/DDBJ databases">
        <authorList>
            <person name="El-Sayed N."/>
            <person name="Caler E."/>
            <person name="Inman J."/>
            <person name="Amedeo P."/>
            <person name="Hass B."/>
            <person name="Wortman J."/>
        </authorList>
    </citation>
    <scope>NUCLEOTIDE SEQUENCE [LARGE SCALE GENOMIC DNA]</scope>
    <source>
        <strain evidence="2">ATCC 50983 / TXsc</strain>
    </source>
</reference>
<sequence length="220" mass="24391">MPVTPFVFPGNPMFPEDELGKEGGFNQLEQSYEDDDSDDMSVSIQVRAVSWTKVPSVTNVLDLNYVPGQFQHSDFGSSHGQLVWFNEVVSAFTKLGFPPGGPALSRARFVAILEKLCADTNSARVVRYDLFKAEVRPLLPFSEAEIVKYREASEDCEHEHTGRVSLAELRLALKDIIASFADVTENEHECTEGADRDDFSREAGLFMCGDTDGDRSLVMG</sequence>
<gene>
    <name evidence="1" type="ORF">Pmar_PMAR018815</name>
</gene>
<protein>
    <recommendedName>
        <fullName evidence="3">EF-hand domain-containing protein</fullName>
    </recommendedName>
</protein>
<organism evidence="2">
    <name type="scientific">Perkinsus marinus (strain ATCC 50983 / TXsc)</name>
    <dbReference type="NCBI Taxonomy" id="423536"/>
    <lineage>
        <taxon>Eukaryota</taxon>
        <taxon>Sar</taxon>
        <taxon>Alveolata</taxon>
        <taxon>Perkinsozoa</taxon>
        <taxon>Perkinsea</taxon>
        <taxon>Perkinsida</taxon>
        <taxon>Perkinsidae</taxon>
        <taxon>Perkinsus</taxon>
    </lineage>
</organism>
<accession>C5KJF8</accession>
<dbReference type="InParanoid" id="C5KJF8"/>
<dbReference type="RefSeq" id="XP_002783664.1">
    <property type="nucleotide sequence ID" value="XM_002783618.1"/>
</dbReference>
<dbReference type="EMBL" id="GG673601">
    <property type="protein sequence ID" value="EER15460.1"/>
    <property type="molecule type" value="Genomic_DNA"/>
</dbReference>
<dbReference type="GeneID" id="9046203"/>
<dbReference type="InterPro" id="IPR011992">
    <property type="entry name" value="EF-hand-dom_pair"/>
</dbReference>
<keyword evidence="2" id="KW-1185">Reference proteome</keyword>